<organism evidence="2">
    <name type="scientific">Metalysinibacillus saudimassiliensis</name>
    <dbReference type="NCBI Taxonomy" id="1461583"/>
    <lineage>
        <taxon>Bacteria</taxon>
        <taxon>Bacillati</taxon>
        <taxon>Bacillota</taxon>
        <taxon>Bacilli</taxon>
        <taxon>Bacillales</taxon>
        <taxon>Caryophanaceae</taxon>
        <taxon>Metalysinibacillus</taxon>
    </lineage>
</organism>
<evidence type="ECO:0000313" key="2">
    <source>
        <dbReference type="EMBL" id="CEA03357.1"/>
    </source>
</evidence>
<feature type="chain" id="PRO_5039121048" description="YtxH-like protein" evidence="1">
    <location>
        <begin position="19"/>
        <end position="110"/>
    </location>
</feature>
<evidence type="ECO:0008006" key="3">
    <source>
        <dbReference type="Google" id="ProtNLM"/>
    </source>
</evidence>
<dbReference type="EMBL" id="LN483075">
    <property type="protein sequence ID" value="CEA03357.1"/>
    <property type="molecule type" value="Genomic_DNA"/>
</dbReference>
<dbReference type="PATRIC" id="fig|1461583.4.peg.1481"/>
<evidence type="ECO:0000256" key="1">
    <source>
        <dbReference type="SAM" id="SignalP"/>
    </source>
</evidence>
<protein>
    <recommendedName>
        <fullName evidence="3">YtxH-like protein</fullName>
    </recommendedName>
</protein>
<dbReference type="HOGENOM" id="CLU_151332_0_0_9"/>
<proteinExistence type="predicted"/>
<gene>
    <name evidence="2" type="ORF">BN1050_01541</name>
</gene>
<name>A0A078MD45_9BACL</name>
<sequence length="110" mass="11840">MAKSKLLPSILLGALAGAAISMLDRTTREKTIETTKTVAGTVSYYAANRDELQEMISEKVEQVQGLYNGANDGIQSLMSQVEQLKDAPSTIQSMVSDTKAAFDKEDSASH</sequence>
<feature type="signal peptide" evidence="1">
    <location>
        <begin position="1"/>
        <end position="18"/>
    </location>
</feature>
<keyword evidence="1" id="KW-0732">Signal</keyword>
<dbReference type="AlphaFoldDB" id="A0A078MD45"/>
<reference evidence="2" key="1">
    <citation type="submission" date="2014-07" db="EMBL/GenBank/DDBJ databases">
        <authorList>
            <person name="Urmite Genomes Urmite Genomes"/>
        </authorList>
    </citation>
    <scope>NUCLEOTIDE SEQUENCE</scope>
    <source>
        <strain evidence="2">13S34_air</strain>
    </source>
</reference>
<accession>A0A078MD45</accession>